<accession>A0ABU8B2F8</accession>
<name>A0ABU8B2F8_9ACTN</name>
<feature type="compositionally biased region" description="Low complexity" evidence="1">
    <location>
        <begin position="183"/>
        <end position="192"/>
    </location>
</feature>
<proteinExistence type="predicted"/>
<protein>
    <recommendedName>
        <fullName evidence="4">Lipoprotein</fullName>
    </recommendedName>
</protein>
<sequence length="204" mass="21184">MPRTQLASGSLTSLTAALTLLTTGCTEKANGAQAAADACRANGAWSAERQAEWLRPAVSFPAKAAAEDPAVVIGSHTGAPVCEPIAVQVQFWEATATPAGTDLRSVLRFRLTTDGSTLRTIGFPAGLSPEERDDCTGVLMAVYPGVPLAQTELPAVTARLTPASTTTDTEFGSTRVAAQQVLPPTTTCSTPEEPTPNPWGNNHP</sequence>
<gene>
    <name evidence="2" type="ORF">QBA35_42205</name>
</gene>
<comment type="caution">
    <text evidence="2">The sequence shown here is derived from an EMBL/GenBank/DDBJ whole genome shotgun (WGS) entry which is preliminary data.</text>
</comment>
<reference evidence="2" key="1">
    <citation type="submission" date="2023-04" db="EMBL/GenBank/DDBJ databases">
        <title>Genomic diversity of scab-causing Streptomyces spp. in the province of Quebec, Canada.</title>
        <authorList>
            <person name="Biessy A."/>
            <person name="Cadieux M."/>
            <person name="Ciotola M."/>
            <person name="Filion M."/>
        </authorList>
    </citation>
    <scope>NUCLEOTIDE SEQUENCE</scope>
    <source>
        <strain evidence="2">B21-115</strain>
    </source>
</reference>
<feature type="region of interest" description="Disordered" evidence="1">
    <location>
        <begin position="181"/>
        <end position="204"/>
    </location>
</feature>
<dbReference type="PROSITE" id="PS51257">
    <property type="entry name" value="PROKAR_LIPOPROTEIN"/>
    <property type="match status" value="1"/>
</dbReference>
<organism evidence="2 3">
    <name type="scientific">Streptomyces bottropensis</name>
    <dbReference type="NCBI Taxonomy" id="42235"/>
    <lineage>
        <taxon>Bacteria</taxon>
        <taxon>Bacillati</taxon>
        <taxon>Actinomycetota</taxon>
        <taxon>Actinomycetes</taxon>
        <taxon>Kitasatosporales</taxon>
        <taxon>Streptomycetaceae</taxon>
        <taxon>Streptomyces</taxon>
    </lineage>
</organism>
<dbReference type="RefSeq" id="WP_334662065.1">
    <property type="nucleotide sequence ID" value="NZ_JARULZ010000003.1"/>
</dbReference>
<keyword evidence="3" id="KW-1185">Reference proteome</keyword>
<evidence type="ECO:0000256" key="1">
    <source>
        <dbReference type="SAM" id="MobiDB-lite"/>
    </source>
</evidence>
<dbReference type="EMBL" id="JARULZ010000003">
    <property type="protein sequence ID" value="MEH0639739.1"/>
    <property type="molecule type" value="Genomic_DNA"/>
</dbReference>
<dbReference type="Proteomes" id="UP001310290">
    <property type="component" value="Unassembled WGS sequence"/>
</dbReference>
<evidence type="ECO:0000313" key="3">
    <source>
        <dbReference type="Proteomes" id="UP001310290"/>
    </source>
</evidence>
<evidence type="ECO:0008006" key="4">
    <source>
        <dbReference type="Google" id="ProtNLM"/>
    </source>
</evidence>
<evidence type="ECO:0000313" key="2">
    <source>
        <dbReference type="EMBL" id="MEH0639739.1"/>
    </source>
</evidence>